<evidence type="ECO:0000313" key="2">
    <source>
        <dbReference type="EMBL" id="KAJ0395949.1"/>
    </source>
</evidence>
<dbReference type="Gene3D" id="2.40.50.140">
    <property type="entry name" value="Nucleic acid-binding proteins"/>
    <property type="match status" value="1"/>
</dbReference>
<dbReference type="InterPro" id="IPR012340">
    <property type="entry name" value="NA-bd_OB-fold"/>
</dbReference>
<comment type="caution">
    <text evidence="2">The sequence shown here is derived from an EMBL/GenBank/DDBJ whole genome shotgun (WGS) entry which is preliminary data.</text>
</comment>
<evidence type="ECO:0000313" key="3">
    <source>
        <dbReference type="Proteomes" id="UP001209570"/>
    </source>
</evidence>
<keyword evidence="3" id="KW-1185">Reference proteome</keyword>
<dbReference type="SUPFAM" id="SSF50249">
    <property type="entry name" value="Nucleic acid-binding proteins"/>
    <property type="match status" value="1"/>
</dbReference>
<accession>A0AAD5LDC5</accession>
<dbReference type="PANTHER" id="PTHR31472">
    <property type="entry name" value="OS05G0244600 PROTEIN"/>
    <property type="match status" value="1"/>
</dbReference>
<dbReference type="Pfam" id="PF21473">
    <property type="entry name" value="OB_Ssb-like"/>
    <property type="match status" value="1"/>
</dbReference>
<dbReference type="InterPro" id="IPR048970">
    <property type="entry name" value="OB_Ssb-like"/>
</dbReference>
<reference evidence="2" key="1">
    <citation type="submission" date="2021-12" db="EMBL/GenBank/DDBJ databases">
        <title>Prjna785345.</title>
        <authorList>
            <person name="Rujirawat T."/>
            <person name="Krajaejun T."/>
        </authorList>
    </citation>
    <scope>NUCLEOTIDE SEQUENCE</scope>
    <source>
        <strain evidence="2">Pi057C3</strain>
    </source>
</reference>
<proteinExistence type="predicted"/>
<dbReference type="PANTHER" id="PTHR31472:SF5">
    <property type="entry name" value="OS05G0244600 PROTEIN"/>
    <property type="match status" value="1"/>
</dbReference>
<dbReference type="AlphaFoldDB" id="A0AAD5LDC5"/>
<feature type="domain" description="Single-stranded DNA binding protein Ssb-like OB fold" evidence="1">
    <location>
        <begin position="17"/>
        <end position="104"/>
    </location>
</feature>
<gene>
    <name evidence="2" type="ORF">P43SY_003309</name>
</gene>
<organism evidence="2 3">
    <name type="scientific">Pythium insidiosum</name>
    <name type="common">Pythiosis disease agent</name>
    <dbReference type="NCBI Taxonomy" id="114742"/>
    <lineage>
        <taxon>Eukaryota</taxon>
        <taxon>Sar</taxon>
        <taxon>Stramenopiles</taxon>
        <taxon>Oomycota</taxon>
        <taxon>Peronosporomycetes</taxon>
        <taxon>Pythiales</taxon>
        <taxon>Pythiaceae</taxon>
        <taxon>Pythium</taxon>
    </lineage>
</organism>
<name>A0AAD5LDC5_PYTIN</name>
<dbReference type="EMBL" id="JAKCXM010000317">
    <property type="protein sequence ID" value="KAJ0395949.1"/>
    <property type="molecule type" value="Genomic_DNA"/>
</dbReference>
<dbReference type="Proteomes" id="UP001209570">
    <property type="component" value="Unassembled WGS sequence"/>
</dbReference>
<sequence>MADKKLRKATYVKVKDLSPGTQGHNLVARVVSVSLLDEKKRFDGTSTRLAEVVLGDETGIVTFTARNEQIEALPLDATVVIRNSSADIFNGFIRLNVNQWGKISRHPDGVASTPDGPASIKRDNDISAVEYELVSVDQASGKQ</sequence>
<dbReference type="CDD" id="cd04491">
    <property type="entry name" value="SoSSB_OBF"/>
    <property type="match status" value="1"/>
</dbReference>
<evidence type="ECO:0000259" key="1">
    <source>
        <dbReference type="Pfam" id="PF21473"/>
    </source>
</evidence>
<protein>
    <recommendedName>
        <fullName evidence="1">Single-stranded DNA binding protein Ssb-like OB fold domain-containing protein</fullName>
    </recommendedName>
</protein>